<proteinExistence type="predicted"/>
<dbReference type="HOGENOM" id="CLU_2447171_0_0_1"/>
<name>J3MI84_ORYBR</name>
<dbReference type="Proteomes" id="UP000006038">
    <property type="component" value="Chromosome 7"/>
</dbReference>
<dbReference type="AlphaFoldDB" id="J3MI84"/>
<protein>
    <submittedName>
        <fullName evidence="1">Uncharacterized protein</fullName>
    </submittedName>
</protein>
<dbReference type="EnsemblPlants" id="OB07G11160.1">
    <property type="protein sequence ID" value="OB07G11160.1"/>
    <property type="gene ID" value="OB07G11160"/>
</dbReference>
<evidence type="ECO:0000313" key="2">
    <source>
        <dbReference type="Proteomes" id="UP000006038"/>
    </source>
</evidence>
<organism evidence="1">
    <name type="scientific">Oryza brachyantha</name>
    <name type="common">malo sina</name>
    <dbReference type="NCBI Taxonomy" id="4533"/>
    <lineage>
        <taxon>Eukaryota</taxon>
        <taxon>Viridiplantae</taxon>
        <taxon>Streptophyta</taxon>
        <taxon>Embryophyta</taxon>
        <taxon>Tracheophyta</taxon>
        <taxon>Spermatophyta</taxon>
        <taxon>Magnoliopsida</taxon>
        <taxon>Liliopsida</taxon>
        <taxon>Poales</taxon>
        <taxon>Poaceae</taxon>
        <taxon>BOP clade</taxon>
        <taxon>Oryzoideae</taxon>
        <taxon>Oryzeae</taxon>
        <taxon>Oryzinae</taxon>
        <taxon>Oryza</taxon>
    </lineage>
</organism>
<reference evidence="1" key="1">
    <citation type="journal article" date="2013" name="Nat. Commun.">
        <title>Whole-genome sequencing of Oryza brachyantha reveals mechanisms underlying Oryza genome evolution.</title>
        <authorList>
            <person name="Chen J."/>
            <person name="Huang Q."/>
            <person name="Gao D."/>
            <person name="Wang J."/>
            <person name="Lang Y."/>
            <person name="Liu T."/>
            <person name="Li B."/>
            <person name="Bai Z."/>
            <person name="Luis Goicoechea J."/>
            <person name="Liang C."/>
            <person name="Chen C."/>
            <person name="Zhang W."/>
            <person name="Sun S."/>
            <person name="Liao Y."/>
            <person name="Zhang X."/>
            <person name="Yang L."/>
            <person name="Song C."/>
            <person name="Wang M."/>
            <person name="Shi J."/>
            <person name="Liu G."/>
            <person name="Liu J."/>
            <person name="Zhou H."/>
            <person name="Zhou W."/>
            <person name="Yu Q."/>
            <person name="An N."/>
            <person name="Chen Y."/>
            <person name="Cai Q."/>
            <person name="Wang B."/>
            <person name="Liu B."/>
            <person name="Min J."/>
            <person name="Huang Y."/>
            <person name="Wu H."/>
            <person name="Li Z."/>
            <person name="Zhang Y."/>
            <person name="Yin Y."/>
            <person name="Song W."/>
            <person name="Jiang J."/>
            <person name="Jackson S.A."/>
            <person name="Wing R.A."/>
            <person name="Wang J."/>
            <person name="Chen M."/>
        </authorList>
    </citation>
    <scope>NUCLEOTIDE SEQUENCE [LARGE SCALE GENOMIC DNA]</scope>
    <source>
        <strain evidence="1">cv. IRGC 101232</strain>
    </source>
</reference>
<dbReference type="Gramene" id="OB07G11160.1">
    <property type="protein sequence ID" value="OB07G11160.1"/>
    <property type="gene ID" value="OB07G11160"/>
</dbReference>
<accession>J3MI84</accession>
<reference evidence="1" key="2">
    <citation type="submission" date="2013-04" db="UniProtKB">
        <authorList>
            <consortium name="EnsemblPlants"/>
        </authorList>
    </citation>
    <scope>IDENTIFICATION</scope>
</reference>
<evidence type="ECO:0000313" key="1">
    <source>
        <dbReference type="EnsemblPlants" id="OB07G11160.1"/>
    </source>
</evidence>
<keyword evidence="2" id="KW-1185">Reference proteome</keyword>
<sequence>HLRAVLPLLLVAGNNKKLPFSDISACGKGTGSIDHSCLLVPRKICQASSLVARADCSNHKLFRKRIAVTRIICLSLASISARLEQSTMAD</sequence>